<name>A0A7S0RH20_9CHLO</name>
<dbReference type="CDD" id="cd05483">
    <property type="entry name" value="retropepsin_like_bacteria"/>
    <property type="match status" value="1"/>
</dbReference>
<protein>
    <recommendedName>
        <fullName evidence="3">Peptidase A2 domain-containing protein</fullName>
    </recommendedName>
</protein>
<evidence type="ECO:0000256" key="1">
    <source>
        <dbReference type="SAM" id="MobiDB-lite"/>
    </source>
</evidence>
<reference evidence="2" key="1">
    <citation type="submission" date="2021-01" db="EMBL/GenBank/DDBJ databases">
        <authorList>
            <person name="Corre E."/>
            <person name="Pelletier E."/>
            <person name="Niang G."/>
            <person name="Scheremetjew M."/>
            <person name="Finn R."/>
            <person name="Kale V."/>
            <person name="Holt S."/>
            <person name="Cochrane G."/>
            <person name="Meng A."/>
            <person name="Brown T."/>
            <person name="Cohen L."/>
        </authorList>
    </citation>
    <scope>NUCLEOTIDE SEQUENCE</scope>
    <source>
        <strain evidence="2">SAG 11-49</strain>
    </source>
</reference>
<accession>A0A7S0RH20</accession>
<proteinExistence type="predicted"/>
<feature type="region of interest" description="Disordered" evidence="1">
    <location>
        <begin position="21"/>
        <end position="44"/>
    </location>
</feature>
<gene>
    <name evidence="2" type="ORF">CLEI1391_LOCUS8024</name>
</gene>
<sequence>MHCLKLSGRLRHGPLQQGRSLRILPVPVQPQTHENEASTSGREQHRRVLVRYGQDERVHAMYSAKAAILSVELKTVNSLGLGECRHALQRMGEETLGLNDLEQLRSLLAARKLAAQAKVLRFPLRRSSKHPKATKSYLVIPVDVDDVGFMDFLLDTGSSGVLISAALRDALGVSPAAGAAVRGLDSAGLTVRQRVPLPKLRLGPQELDIREGYVAPLKDLREADVGGVLGLRFLSSFEIEIDPVAGSIAFHPRGHVDSGILDTSGMLALSLKPLKGGLLALTATLNQSAELPAILDLSACYTTINWAAARVAFRGLDASLFTTQVTSSDGALNTVVRKGGIDVVLGNLGHDPELYTPREYSTMLLRDMPSLAALGYNASPAMVVGRDLIGARRTVLCLADGKLYVQP</sequence>
<organism evidence="2">
    <name type="scientific">Chlamydomonas leiostraca</name>
    <dbReference type="NCBI Taxonomy" id="1034604"/>
    <lineage>
        <taxon>Eukaryota</taxon>
        <taxon>Viridiplantae</taxon>
        <taxon>Chlorophyta</taxon>
        <taxon>core chlorophytes</taxon>
        <taxon>Chlorophyceae</taxon>
        <taxon>CS clade</taxon>
        <taxon>Chlamydomonadales</taxon>
        <taxon>Chlamydomonadaceae</taxon>
        <taxon>Chlamydomonas</taxon>
    </lineage>
</organism>
<dbReference type="InterPro" id="IPR034122">
    <property type="entry name" value="Retropepsin-like_bacterial"/>
</dbReference>
<dbReference type="AlphaFoldDB" id="A0A7S0RH20"/>
<dbReference type="Pfam" id="PF13650">
    <property type="entry name" value="Asp_protease_2"/>
    <property type="match status" value="1"/>
</dbReference>
<dbReference type="Gene3D" id="2.40.70.10">
    <property type="entry name" value="Acid Proteases"/>
    <property type="match status" value="1"/>
</dbReference>
<evidence type="ECO:0000313" key="2">
    <source>
        <dbReference type="EMBL" id="CAD8677516.1"/>
    </source>
</evidence>
<evidence type="ECO:0008006" key="3">
    <source>
        <dbReference type="Google" id="ProtNLM"/>
    </source>
</evidence>
<feature type="compositionally biased region" description="Polar residues" evidence="1">
    <location>
        <begin position="29"/>
        <end position="41"/>
    </location>
</feature>
<dbReference type="EMBL" id="HBFB01014263">
    <property type="protein sequence ID" value="CAD8677516.1"/>
    <property type="molecule type" value="Transcribed_RNA"/>
</dbReference>
<dbReference type="InterPro" id="IPR021109">
    <property type="entry name" value="Peptidase_aspartic_dom_sf"/>
</dbReference>